<evidence type="ECO:0000256" key="6">
    <source>
        <dbReference type="ARBA" id="ARBA00023122"/>
    </source>
</evidence>
<accession>A0A6G4V8M1</accession>
<evidence type="ECO:0000259" key="8">
    <source>
        <dbReference type="PROSITE" id="PS50893"/>
    </source>
</evidence>
<evidence type="ECO:0000256" key="4">
    <source>
        <dbReference type="ARBA" id="ARBA00022840"/>
    </source>
</evidence>
<name>A0A6G4V8M1_9ACTN</name>
<evidence type="ECO:0000256" key="5">
    <source>
        <dbReference type="ARBA" id="ARBA00022970"/>
    </source>
</evidence>
<gene>
    <name evidence="9" type="ORF">G5C60_21940</name>
</gene>
<dbReference type="GO" id="GO:0016020">
    <property type="term" value="C:membrane"/>
    <property type="evidence" value="ECO:0007669"/>
    <property type="project" value="InterPro"/>
</dbReference>
<evidence type="ECO:0000313" key="10">
    <source>
        <dbReference type="Proteomes" id="UP000472335"/>
    </source>
</evidence>
<dbReference type="InterPro" id="IPR005892">
    <property type="entry name" value="Gly-betaine_transp_ATP-bd"/>
</dbReference>
<dbReference type="InterPro" id="IPR051921">
    <property type="entry name" value="ABC_osmolyte_uptake_ATP-bind"/>
</dbReference>
<dbReference type="InterPro" id="IPR003593">
    <property type="entry name" value="AAA+_ATPase"/>
</dbReference>
<evidence type="ECO:0000256" key="2">
    <source>
        <dbReference type="ARBA" id="ARBA00022448"/>
    </source>
</evidence>
<dbReference type="InterPro" id="IPR003439">
    <property type="entry name" value="ABC_transporter-like_ATP-bd"/>
</dbReference>
<organism evidence="9 10">
    <name type="scientific">Streptomyces scabichelini</name>
    <dbReference type="NCBI Taxonomy" id="2711217"/>
    <lineage>
        <taxon>Bacteria</taxon>
        <taxon>Bacillati</taxon>
        <taxon>Actinomycetota</taxon>
        <taxon>Actinomycetes</taxon>
        <taxon>Kitasatosporales</taxon>
        <taxon>Streptomycetaceae</taxon>
        <taxon>Streptomyces</taxon>
    </lineage>
</organism>
<feature type="region of interest" description="Disordered" evidence="7">
    <location>
        <begin position="1"/>
        <end position="37"/>
    </location>
</feature>
<dbReference type="InterPro" id="IPR000644">
    <property type="entry name" value="CBS_dom"/>
</dbReference>
<dbReference type="PANTHER" id="PTHR43869:SF1">
    <property type="entry name" value="GLYCINE BETAINE_PROLINE BETAINE TRANSPORT SYSTEM ATP-BINDING PROTEIN PROV"/>
    <property type="match status" value="1"/>
</dbReference>
<dbReference type="Gene3D" id="3.40.50.300">
    <property type="entry name" value="P-loop containing nucleotide triphosphate hydrolases"/>
    <property type="match status" value="1"/>
</dbReference>
<dbReference type="NCBIfam" id="TIGR01186">
    <property type="entry name" value="proV"/>
    <property type="match status" value="1"/>
</dbReference>
<proteinExistence type="inferred from homology"/>
<dbReference type="FunFam" id="3.40.50.300:FF:000201">
    <property type="entry name" value="Glycine betaine/L-proline ABC transporter ATP-binding protein"/>
    <property type="match status" value="1"/>
</dbReference>
<dbReference type="GO" id="GO:0016887">
    <property type="term" value="F:ATP hydrolysis activity"/>
    <property type="evidence" value="ECO:0007669"/>
    <property type="project" value="InterPro"/>
</dbReference>
<keyword evidence="3" id="KW-0547">Nucleotide-binding</keyword>
<dbReference type="EMBL" id="JAAKZY010000068">
    <property type="protein sequence ID" value="NGO10177.1"/>
    <property type="molecule type" value="Genomic_DNA"/>
</dbReference>
<dbReference type="SMART" id="SM00382">
    <property type="entry name" value="AAA"/>
    <property type="match status" value="1"/>
</dbReference>
<dbReference type="PROSITE" id="PS00211">
    <property type="entry name" value="ABC_TRANSPORTER_1"/>
    <property type="match status" value="1"/>
</dbReference>
<evidence type="ECO:0000256" key="3">
    <source>
        <dbReference type="ARBA" id="ARBA00022741"/>
    </source>
</evidence>
<dbReference type="GO" id="GO:0005524">
    <property type="term" value="F:ATP binding"/>
    <property type="evidence" value="ECO:0007669"/>
    <property type="project" value="UniProtKB-KW"/>
</dbReference>
<dbReference type="Pfam" id="PF00571">
    <property type="entry name" value="CBS"/>
    <property type="match status" value="1"/>
</dbReference>
<dbReference type="Proteomes" id="UP000472335">
    <property type="component" value="Unassembled WGS sequence"/>
</dbReference>
<dbReference type="PROSITE" id="PS50893">
    <property type="entry name" value="ABC_TRANSPORTER_2"/>
    <property type="match status" value="1"/>
</dbReference>
<keyword evidence="6" id="KW-0129">CBS domain</keyword>
<evidence type="ECO:0000313" key="9">
    <source>
        <dbReference type="EMBL" id="NGO10177.1"/>
    </source>
</evidence>
<comment type="caution">
    <text evidence="9">The sequence shown here is derived from an EMBL/GenBank/DDBJ whole genome shotgun (WGS) entry which is preliminary data.</text>
</comment>
<sequence length="462" mass="50666">MRPLDARLPVGRAPSRDGRSGVNSPFPSSGGLDGLPDAGTSFVPHSYRIAHKFCYAKQPRPSAPRGPRRWGTVIEASRLKKVYGSASKSESESDGVHAVDGVTFDVAPGELFVVMGLSGSGKSTLLRMLNRLVEPTSGELRVDGRDVLTMGDADLRELRNRKVSMVFQHFALFPHRTVRENAAYGMRLRGVAESERLDRADWALRTVGLGDRGDAFPAELSGGQRQRVGLARALATDAEILLMDEPFSALDPLIRRDMQDLLLTLQRDLRRTIVFVTHDLNEAMRLGDRIMVMRDGRVVQLGTATDILHTPADDYVRDFVSDVDRSRVLTASAIMREPLMTASADDDPQDVLRRLSNIEAAGVYVRDSGRIAGVARDDLLAQAVREGRTSLRECLVDEYERTGPDTLLVDLCPRVGRHAVPLAVTDDDGHLLGVVPRAALLTALSDPRKSDATDPRREAAHV</sequence>
<dbReference type="GO" id="GO:0006970">
    <property type="term" value="P:response to osmotic stress"/>
    <property type="evidence" value="ECO:0007669"/>
    <property type="project" value="UniProtKB-ARBA"/>
</dbReference>
<reference evidence="9 10" key="1">
    <citation type="submission" date="2020-02" db="EMBL/GenBank/DDBJ databases">
        <title>Whole-genome analyses of novel actinobacteria.</title>
        <authorList>
            <person name="Sahin N."/>
            <person name="Gencbay T."/>
        </authorList>
    </citation>
    <scope>NUCLEOTIDE SEQUENCE [LARGE SCALE GENOMIC DNA]</scope>
    <source>
        <strain evidence="9 10">HC44</strain>
    </source>
</reference>
<keyword evidence="4 9" id="KW-0067">ATP-binding</keyword>
<dbReference type="InterPro" id="IPR046342">
    <property type="entry name" value="CBS_dom_sf"/>
</dbReference>
<protein>
    <submittedName>
        <fullName evidence="9">Betaine/proline/choline family ABC transporter ATP-binding protein</fullName>
    </submittedName>
</protein>
<dbReference type="PANTHER" id="PTHR43869">
    <property type="entry name" value="GLYCINE BETAINE/PROLINE BETAINE TRANSPORT SYSTEM ATP-BINDING PROTEIN PROV"/>
    <property type="match status" value="1"/>
</dbReference>
<dbReference type="InterPro" id="IPR017871">
    <property type="entry name" value="ABC_transporter-like_CS"/>
</dbReference>
<dbReference type="SUPFAM" id="SSF54631">
    <property type="entry name" value="CBS-domain pair"/>
    <property type="match status" value="1"/>
</dbReference>
<dbReference type="SUPFAM" id="SSF52540">
    <property type="entry name" value="P-loop containing nucleoside triphosphate hydrolases"/>
    <property type="match status" value="1"/>
</dbReference>
<dbReference type="Pfam" id="PF00005">
    <property type="entry name" value="ABC_tran"/>
    <property type="match status" value="1"/>
</dbReference>
<evidence type="ECO:0000256" key="7">
    <source>
        <dbReference type="SAM" id="MobiDB-lite"/>
    </source>
</evidence>
<dbReference type="AlphaFoldDB" id="A0A6G4V8M1"/>
<dbReference type="InterPro" id="IPR027417">
    <property type="entry name" value="P-loop_NTPase"/>
</dbReference>
<keyword evidence="10" id="KW-1185">Reference proteome</keyword>
<evidence type="ECO:0000256" key="1">
    <source>
        <dbReference type="ARBA" id="ARBA00005417"/>
    </source>
</evidence>
<dbReference type="GO" id="GO:0006865">
    <property type="term" value="P:amino acid transport"/>
    <property type="evidence" value="ECO:0007669"/>
    <property type="project" value="UniProtKB-KW"/>
</dbReference>
<keyword evidence="2" id="KW-0813">Transport</keyword>
<keyword evidence="5" id="KW-0029">Amino-acid transport</keyword>
<feature type="domain" description="ABC transporter" evidence="8">
    <location>
        <begin position="77"/>
        <end position="320"/>
    </location>
</feature>
<dbReference type="GO" id="GO:0031460">
    <property type="term" value="P:glycine betaine transport"/>
    <property type="evidence" value="ECO:0007669"/>
    <property type="project" value="InterPro"/>
</dbReference>
<comment type="similarity">
    <text evidence="1">Belongs to the ABC transporter superfamily.</text>
</comment>